<evidence type="ECO:0000313" key="2">
    <source>
        <dbReference type="Proteomes" id="UP000309997"/>
    </source>
</evidence>
<protein>
    <submittedName>
        <fullName evidence="1">Uncharacterized protein</fullName>
    </submittedName>
</protein>
<gene>
    <name evidence="1" type="ORF">D5086_022611</name>
</gene>
<evidence type="ECO:0000313" key="1">
    <source>
        <dbReference type="EMBL" id="KAL3577328.1"/>
    </source>
</evidence>
<name>A0ACC4BFH4_POPAL</name>
<sequence length="297" mass="33400">MHSGNQQEMSKETVLEPVVMTETTTSCKTPTIETEPRSSVPNCTNSLTSLQLLLKLLRIYEAAKSKRRSGRVSGLAGEVNSVGKDGLTIEAQVDVADIADSVKFYSRCMLDSGKKKTEVAKQVQEKVNADLQMFLDERGMLEVENSFRKVSEGSSAATAELKSKVKKKNGANTGRRTYLTMKPWLLVARKFRGFHFKDLKMSQEYYAQAMSQQKKLQRSFSDASMLQNFNAATYSFSILPASIHMDIIANKNLSLISILSLQAHISDKHVRLARENRPIEFEERNQTKIRGLDLIMH</sequence>
<comment type="caution">
    <text evidence="1">The sequence shown here is derived from an EMBL/GenBank/DDBJ whole genome shotgun (WGS) entry which is preliminary data.</text>
</comment>
<dbReference type="EMBL" id="RCHU02000011">
    <property type="protein sequence ID" value="KAL3577328.1"/>
    <property type="molecule type" value="Genomic_DNA"/>
</dbReference>
<dbReference type="Proteomes" id="UP000309997">
    <property type="component" value="Unassembled WGS sequence"/>
</dbReference>
<keyword evidence="2" id="KW-1185">Reference proteome</keyword>
<proteinExistence type="predicted"/>
<accession>A0ACC4BFH4</accession>
<reference evidence="1 2" key="1">
    <citation type="journal article" date="2024" name="Plant Biotechnol. J.">
        <title>Genome and CRISPR/Cas9 system of a widespread forest tree (Populus alba) in the world.</title>
        <authorList>
            <person name="Liu Y.J."/>
            <person name="Jiang P.F."/>
            <person name="Han X.M."/>
            <person name="Li X.Y."/>
            <person name="Wang H.M."/>
            <person name="Wang Y.J."/>
            <person name="Wang X.X."/>
            <person name="Zeng Q.Y."/>
        </authorList>
    </citation>
    <scope>NUCLEOTIDE SEQUENCE [LARGE SCALE GENOMIC DNA]</scope>
    <source>
        <strain evidence="2">cv. PAL-ZL1</strain>
    </source>
</reference>
<organism evidence="1 2">
    <name type="scientific">Populus alba</name>
    <name type="common">White poplar</name>
    <dbReference type="NCBI Taxonomy" id="43335"/>
    <lineage>
        <taxon>Eukaryota</taxon>
        <taxon>Viridiplantae</taxon>
        <taxon>Streptophyta</taxon>
        <taxon>Embryophyta</taxon>
        <taxon>Tracheophyta</taxon>
        <taxon>Spermatophyta</taxon>
        <taxon>Magnoliopsida</taxon>
        <taxon>eudicotyledons</taxon>
        <taxon>Gunneridae</taxon>
        <taxon>Pentapetalae</taxon>
        <taxon>rosids</taxon>
        <taxon>fabids</taxon>
        <taxon>Malpighiales</taxon>
        <taxon>Salicaceae</taxon>
        <taxon>Saliceae</taxon>
        <taxon>Populus</taxon>
    </lineage>
</organism>